<dbReference type="Pfam" id="PF13966">
    <property type="entry name" value="zf-RVT"/>
    <property type="match status" value="1"/>
</dbReference>
<dbReference type="EMBL" id="JAMFTS010000002">
    <property type="protein sequence ID" value="KAJ4801818.1"/>
    <property type="molecule type" value="Genomic_DNA"/>
</dbReference>
<dbReference type="Proteomes" id="UP001140206">
    <property type="component" value="Chromosome 2"/>
</dbReference>
<comment type="caution">
    <text evidence="2">The sequence shown here is derived from an EMBL/GenBank/DDBJ whole genome shotgun (WGS) entry which is preliminary data.</text>
</comment>
<evidence type="ECO:0000259" key="1">
    <source>
        <dbReference type="Pfam" id="PF13966"/>
    </source>
</evidence>
<reference evidence="2" key="1">
    <citation type="submission" date="2022-08" db="EMBL/GenBank/DDBJ databases">
        <authorList>
            <person name="Marques A."/>
        </authorList>
    </citation>
    <scope>NUCLEOTIDE SEQUENCE</scope>
    <source>
        <strain evidence="2">RhyPub2mFocal</strain>
        <tissue evidence="2">Leaves</tissue>
    </source>
</reference>
<keyword evidence="3" id="KW-1185">Reference proteome</keyword>
<dbReference type="PANTHER" id="PTHR36617:SF15">
    <property type="entry name" value="REVERSE TRANSCRIPTASE ZINC-BINDING DOMAIN-CONTAINING PROTEIN"/>
    <property type="match status" value="1"/>
</dbReference>
<dbReference type="AlphaFoldDB" id="A0AAV8GFF9"/>
<name>A0AAV8GFF9_9POAL</name>
<organism evidence="2 3">
    <name type="scientific">Rhynchospora pubera</name>
    <dbReference type="NCBI Taxonomy" id="906938"/>
    <lineage>
        <taxon>Eukaryota</taxon>
        <taxon>Viridiplantae</taxon>
        <taxon>Streptophyta</taxon>
        <taxon>Embryophyta</taxon>
        <taxon>Tracheophyta</taxon>
        <taxon>Spermatophyta</taxon>
        <taxon>Magnoliopsida</taxon>
        <taxon>Liliopsida</taxon>
        <taxon>Poales</taxon>
        <taxon>Cyperaceae</taxon>
        <taxon>Cyperoideae</taxon>
        <taxon>Rhynchosporeae</taxon>
        <taxon>Rhynchospora</taxon>
    </lineage>
</organism>
<evidence type="ECO:0000313" key="2">
    <source>
        <dbReference type="EMBL" id="KAJ4801818.1"/>
    </source>
</evidence>
<sequence>MAAQKDKLWVRVMTAKYLSRKGFWEVKNTSGVSTFWRQVLGVRDEIRNEVKWKVGDGTQIKVFINPWFSGWNQVEQPITMNRSLTVSDLLGGNCDQWDVGTLQQIFGQTWADHIMRTVVVYPGSKDTLIWLPSRSGKYETKEAYKRMIHIAPQETPIINSDFTLWTDIWKLQVPPRVITFLWRCLHDALPVMKRLNKIFKNTNPVCFRCGQKEETVKHVIFDCPSSRALWFASELNIITDRLPQELSHIVAYVMENFYEDEKKIFFSIMWQIWKGRCDFWFKGTKFEIDNILVRVKSTVYTNIREVLCDKGFKNQITHYELPAAAALLLVDGSWDMDKRMGLAVLIYDSHGNLYHAQSKSGIANDSFVAEAEASFSFLLQSDSIPLFSLPRAIKSRKQKREKKKKFDGHHPFRSRSLYQVLTFSSLSLSLSLSSEARNPSSFVEDKSRNPRFAEQKPGLLERTKDQLRLKLQIVSVPIRFCRV</sequence>
<feature type="domain" description="Reverse transcriptase zinc-binding" evidence="1">
    <location>
        <begin position="138"/>
        <end position="230"/>
    </location>
</feature>
<evidence type="ECO:0000313" key="3">
    <source>
        <dbReference type="Proteomes" id="UP001140206"/>
    </source>
</evidence>
<protein>
    <submittedName>
        <fullName evidence="2">Ribonuclease H-like superfamily protein</fullName>
    </submittedName>
</protein>
<proteinExistence type="predicted"/>
<accession>A0AAV8GFF9</accession>
<dbReference type="PANTHER" id="PTHR36617">
    <property type="entry name" value="PROTEIN, PUTATIVE-RELATED"/>
    <property type="match status" value="1"/>
</dbReference>
<dbReference type="InterPro" id="IPR026960">
    <property type="entry name" value="RVT-Znf"/>
</dbReference>
<gene>
    <name evidence="2" type="ORF">LUZ62_053064</name>
</gene>